<evidence type="ECO:0000313" key="2">
    <source>
        <dbReference type="EMBL" id="MDT7830722.1"/>
    </source>
</evidence>
<protein>
    <recommendedName>
        <fullName evidence="4">MFS transporter</fullName>
    </recommendedName>
</protein>
<reference evidence="2 3" key="1">
    <citation type="submission" date="2023-09" db="EMBL/GenBank/DDBJ databases">
        <title>Novel taxa isolated from Blanes Bay.</title>
        <authorList>
            <person name="Rey-Velasco X."/>
            <person name="Lucena T."/>
        </authorList>
    </citation>
    <scope>NUCLEOTIDE SEQUENCE [LARGE SCALE GENOMIC DNA]</scope>
    <source>
        <strain evidence="2 3">S334</strain>
    </source>
</reference>
<feature type="transmembrane region" description="Helical" evidence="1">
    <location>
        <begin position="105"/>
        <end position="127"/>
    </location>
</feature>
<keyword evidence="1" id="KW-1133">Transmembrane helix</keyword>
<evidence type="ECO:0000313" key="3">
    <source>
        <dbReference type="Proteomes" id="UP001250656"/>
    </source>
</evidence>
<feature type="transmembrane region" description="Helical" evidence="1">
    <location>
        <begin position="6"/>
        <end position="32"/>
    </location>
</feature>
<evidence type="ECO:0008006" key="4">
    <source>
        <dbReference type="Google" id="ProtNLM"/>
    </source>
</evidence>
<evidence type="ECO:0000256" key="1">
    <source>
        <dbReference type="SAM" id="Phobius"/>
    </source>
</evidence>
<name>A0ABU3LAL6_9FLAO</name>
<keyword evidence="3" id="KW-1185">Reference proteome</keyword>
<accession>A0ABU3LAL6</accession>
<comment type="caution">
    <text evidence="2">The sequence shown here is derived from an EMBL/GenBank/DDBJ whole genome shotgun (WGS) entry which is preliminary data.</text>
</comment>
<sequence>MQPKIFLKILTIIHTTLTAGLLIFAIFAYYQNQDFIARMDRQSLFTYIVPIVAAAGYFLSQWIFKKQLEAITEQEQLSLKLGKYQTASILKYAVLEGPGLLALLAYLWTGNALHLVIALALIVYLFVQRPNAEKIKRELPLNLEEQKQFDELI</sequence>
<dbReference type="Proteomes" id="UP001250656">
    <property type="component" value="Unassembled WGS sequence"/>
</dbReference>
<dbReference type="RefSeq" id="WP_314017235.1">
    <property type="nucleotide sequence ID" value="NZ_JAVTTP010000002.1"/>
</dbReference>
<organism evidence="2 3">
    <name type="scientific">Pricia mediterranea</name>
    <dbReference type="NCBI Taxonomy" id="3076079"/>
    <lineage>
        <taxon>Bacteria</taxon>
        <taxon>Pseudomonadati</taxon>
        <taxon>Bacteroidota</taxon>
        <taxon>Flavobacteriia</taxon>
        <taxon>Flavobacteriales</taxon>
        <taxon>Flavobacteriaceae</taxon>
        <taxon>Pricia</taxon>
    </lineage>
</organism>
<dbReference type="EMBL" id="JAVTTP010000002">
    <property type="protein sequence ID" value="MDT7830722.1"/>
    <property type="molecule type" value="Genomic_DNA"/>
</dbReference>
<keyword evidence="1" id="KW-0812">Transmembrane</keyword>
<proteinExistence type="predicted"/>
<gene>
    <name evidence="2" type="ORF">RQM65_18780</name>
</gene>
<keyword evidence="1" id="KW-0472">Membrane</keyword>
<feature type="transmembrane region" description="Helical" evidence="1">
    <location>
        <begin position="44"/>
        <end position="64"/>
    </location>
</feature>